<dbReference type="EMBL" id="FOLM01000010">
    <property type="protein sequence ID" value="SFD14019.1"/>
    <property type="molecule type" value="Genomic_DNA"/>
</dbReference>
<evidence type="ECO:0000313" key="3">
    <source>
        <dbReference type="Proteomes" id="UP000199207"/>
    </source>
</evidence>
<accession>A0A1I1PVY2</accession>
<sequence>MGWTIPHIAGRTNLRPYSFVADSLDIFQKSARTDSEREALRVLRAPMTPGHPDFSNGYHQYDPGQAAQIRDGLRSLRLGLFTSKDVKTFRDQLADAADKAAKSGRPWEWD</sequence>
<keyword evidence="3" id="KW-1185">Reference proteome</keyword>
<feature type="domain" description="DUF7739" evidence="1">
    <location>
        <begin position="10"/>
        <end position="110"/>
    </location>
</feature>
<dbReference type="Proteomes" id="UP000199207">
    <property type="component" value="Unassembled WGS sequence"/>
</dbReference>
<dbReference type="RefSeq" id="WP_093839930.1">
    <property type="nucleotide sequence ID" value="NZ_FOLM01000010.1"/>
</dbReference>
<reference evidence="2 3" key="1">
    <citation type="submission" date="2016-10" db="EMBL/GenBank/DDBJ databases">
        <authorList>
            <person name="de Groot N.N."/>
        </authorList>
    </citation>
    <scope>NUCLEOTIDE SEQUENCE [LARGE SCALE GENOMIC DNA]</scope>
    <source>
        <strain evidence="2 3">CGMCC 4.5739</strain>
    </source>
</reference>
<dbReference type="STRING" id="910347.SAMN05421773_11089"/>
<name>A0A1I1PVY2_9ACTN</name>
<dbReference type="InterPro" id="IPR056641">
    <property type="entry name" value="DUF7739"/>
</dbReference>
<dbReference type="Pfam" id="PF24881">
    <property type="entry name" value="DUF7739"/>
    <property type="match status" value="1"/>
</dbReference>
<dbReference type="AlphaFoldDB" id="A0A1I1PVY2"/>
<protein>
    <recommendedName>
        <fullName evidence="1">DUF7739 domain-containing protein</fullName>
    </recommendedName>
</protein>
<evidence type="ECO:0000313" key="2">
    <source>
        <dbReference type="EMBL" id="SFD14019.1"/>
    </source>
</evidence>
<gene>
    <name evidence="2" type="ORF">SAMN05421773_11089</name>
</gene>
<proteinExistence type="predicted"/>
<organism evidence="2 3">
    <name type="scientific">Streptomyces aidingensis</name>
    <dbReference type="NCBI Taxonomy" id="910347"/>
    <lineage>
        <taxon>Bacteria</taxon>
        <taxon>Bacillati</taxon>
        <taxon>Actinomycetota</taxon>
        <taxon>Actinomycetes</taxon>
        <taxon>Kitasatosporales</taxon>
        <taxon>Streptomycetaceae</taxon>
        <taxon>Streptomyces</taxon>
    </lineage>
</organism>
<evidence type="ECO:0000259" key="1">
    <source>
        <dbReference type="Pfam" id="PF24881"/>
    </source>
</evidence>